<evidence type="ECO:0000313" key="1">
    <source>
        <dbReference type="EMBL" id="ELP88086.1"/>
    </source>
</evidence>
<reference evidence="1 2" key="1">
    <citation type="submission" date="2012-10" db="EMBL/GenBank/DDBJ databases">
        <authorList>
            <person name="Zafar N."/>
            <person name="Inman J."/>
            <person name="Hall N."/>
            <person name="Lorenzi H."/>
            <person name="Caler E."/>
        </authorList>
    </citation>
    <scope>NUCLEOTIDE SEQUENCE [LARGE SCALE GENOMIC DNA]</scope>
    <source>
        <strain evidence="1 2">IP1</strain>
    </source>
</reference>
<dbReference type="VEuPathDB" id="AmoebaDB:EIN_222290"/>
<dbReference type="Proteomes" id="UP000014680">
    <property type="component" value="Unassembled WGS sequence"/>
</dbReference>
<dbReference type="KEGG" id="eiv:EIN_222290"/>
<dbReference type="OMA" id="IAHSCKE"/>
<organism evidence="1 2">
    <name type="scientific">Entamoeba invadens IP1</name>
    <dbReference type="NCBI Taxonomy" id="370355"/>
    <lineage>
        <taxon>Eukaryota</taxon>
        <taxon>Amoebozoa</taxon>
        <taxon>Evosea</taxon>
        <taxon>Archamoebae</taxon>
        <taxon>Mastigamoebida</taxon>
        <taxon>Entamoebidae</taxon>
        <taxon>Entamoeba</taxon>
    </lineage>
</organism>
<name>A0A0A1U204_ENTIV</name>
<dbReference type="AlphaFoldDB" id="A0A0A1U204"/>
<gene>
    <name evidence="1" type="ORF">EIN_222290</name>
</gene>
<dbReference type="OrthoDB" id="28387at2759"/>
<keyword evidence="2" id="KW-1185">Reference proteome</keyword>
<protein>
    <submittedName>
        <fullName evidence="1">Uncharacterized protein</fullName>
    </submittedName>
</protein>
<dbReference type="EMBL" id="KB206756">
    <property type="protein sequence ID" value="ELP88086.1"/>
    <property type="molecule type" value="Genomic_DNA"/>
</dbReference>
<evidence type="ECO:0000313" key="2">
    <source>
        <dbReference type="Proteomes" id="UP000014680"/>
    </source>
</evidence>
<dbReference type="GeneID" id="14887076"/>
<dbReference type="InterPro" id="IPR032675">
    <property type="entry name" value="LRR_dom_sf"/>
</dbReference>
<dbReference type="SUPFAM" id="SSF52047">
    <property type="entry name" value="RNI-like"/>
    <property type="match status" value="1"/>
</dbReference>
<proteinExistence type="predicted"/>
<dbReference type="Gene3D" id="3.80.10.10">
    <property type="entry name" value="Ribonuclease Inhibitor"/>
    <property type="match status" value="1"/>
</dbReference>
<accession>A0A0A1U204</accession>
<dbReference type="RefSeq" id="XP_004254857.1">
    <property type="nucleotide sequence ID" value="XM_004254809.1"/>
</dbReference>
<sequence>MLGAEHLTKVVFYLSALRDATTFILINKKCQQSINSVETTPFYNDKNVIGEMKLFKNAKTVTCNYVSIPITTCHLHIYDCDTLYTRCALFEASPKITRITLRAAQYTSTITNDMPLERLTINCLEELNGPKTSQNPTPFKADLQFPSCSIHVICDVSQLDNVMSVIPESRQKTDVSVEVHNGQIVTYYRKGEWVFGMKDGIITMHLQDIPTFTQSAQKYAVEKARIIDFINPEQPAEPGDLKVDLDVKELYLQDLNCPKIALPSTLEKLVCSNCSVVSLKLDQKDLKIVTIEQCADLKELDIETNVVECEAIYLKSLEKLIVPPTVKVLKLDNSVLPITSFPESVEILSVPTTRKLEHIVFPKHLKEVYVNSCFITTLPQICSESITFYQCTFTQKINVKARKVEVNGCFVVSNVSIDAEEVLLTRSSLSRSSKMEEMMEYTLPSANLVTISSVSGLSKIVLPSATELSLTNNPNLETLDAPLLTQLSVIGSPLMNFDLPKLQKFAVDNTTVPSNGKLYGVGSFRLEKCTVSLASQLLVNVKKFTTFSLTGSEVSSICSEKIERLRLYNCKDITEVKMKNCEVIALFDLPKLSTFECDNCVNDLTILKCPNVKLSLERPMKKLLVGSEGEFASENSLEIKGVVGKSIVANAPFVRIEDVTDCTIVLTKNVKNFVCVGSRNVDLKGLEETQAECVDISMSSQIVLNLPKSTIQLLTILECQDVTCKNITECTLLPKQIREDYEKQQYEKVPKDQCIIC</sequence>